<dbReference type="GO" id="GO:0006508">
    <property type="term" value="P:proteolysis"/>
    <property type="evidence" value="ECO:0007669"/>
    <property type="project" value="UniProtKB-KW"/>
</dbReference>
<dbReference type="OrthoDB" id="9803641at2"/>
<evidence type="ECO:0000256" key="1">
    <source>
        <dbReference type="SAM" id="MobiDB-lite"/>
    </source>
</evidence>
<accession>A0A2Z4FLQ2</accession>
<dbReference type="Gene3D" id="1.10.1780.10">
    <property type="entry name" value="Clp, N-terminal domain"/>
    <property type="match status" value="1"/>
</dbReference>
<keyword evidence="3" id="KW-1185">Reference proteome</keyword>
<dbReference type="SMART" id="SM01086">
    <property type="entry name" value="ClpB_D2-small"/>
    <property type="match status" value="1"/>
</dbReference>
<dbReference type="RefSeq" id="WP_111335008.1">
    <property type="nucleotide sequence ID" value="NZ_CP030032.1"/>
</dbReference>
<keyword evidence="2" id="KW-0645">Protease</keyword>
<dbReference type="Gene3D" id="3.40.50.300">
    <property type="entry name" value="P-loop containing nucleotide triphosphate hydrolases"/>
    <property type="match status" value="2"/>
</dbReference>
<dbReference type="Pfam" id="PF00004">
    <property type="entry name" value="AAA"/>
    <property type="match status" value="1"/>
</dbReference>
<feature type="compositionally biased region" description="Acidic residues" evidence="1">
    <location>
        <begin position="146"/>
        <end position="156"/>
    </location>
</feature>
<feature type="region of interest" description="Disordered" evidence="1">
    <location>
        <begin position="146"/>
        <end position="168"/>
    </location>
</feature>
<dbReference type="PRINTS" id="PR00300">
    <property type="entry name" value="CLPPROTEASEA"/>
</dbReference>
<sequence length="789" mass="86920">MIQRDLEIALSAAVREARQRRHEYLTLEHLLYVLCFDETTRKILKSVGCNLGKLKADLEEFLDTNVDTLSEGVGSEPVQTIAFQRVMQRAIMHVRSSGKSEVDGGNVLVSIFSEPDSHAVYFLQEQGVSRLDIVSYLSHGISKIDDAEEEGGDEPDPGWGAGFPGDDQEAEALQNPLQAYCSDLVKRAHNGEIDPLIGRAHEIDRTIQVLCRRRKNNPIFVGEPGVGKTAIAEGLARKIALGEVPEVLVNAKIYSLDMGGLLAGTKFRGQFEQRLKAVMNALKKEPGAVLFIDEIHTIVGAGATSGGTMDASNILKPALAEGSLKCIGSTTQEEYRKTFERDRALARRFQKIDVLEPTKEEAFTILKGIKKYYEDFHEVKYTDAAIEMAVELAHKHIRDRALPDTAIDVIDEVGSRHRVHPELFSGSLIDVPDIEHVVAKIARIPDIKIKGSEKQRLQELEAGLKDNVFGQDRAIEAVVSAVKMNRAGLTRADKPVGSFLFAGPTGVGKTEVARQLASGLGVEFIQFDMSEYMERHAVSRLIGAPPGYVGYDQGGLLTEKIRNNPHCVLLLDEIEKAHPDIFNILLQVMDTARLTDNNGREADFRNVTVIMTSNSGAADMAQNVVGFGRGVDVDKSVKAIEKQFPPEFRNRLDATVIFDPLPTEVVAMVVDKFVSELEFQLSDRNVHIELSPAARNLVATEGYDELLGARPLARVIQERIKRPLAEEILFGQLQYGGTVHVLLGDSGDFIFEYEPNDPPEEDAADEVVTATIDEDVDPDVVLGNATKEE</sequence>
<keyword evidence="2" id="KW-0547">Nucleotide-binding</keyword>
<dbReference type="Pfam" id="PF02861">
    <property type="entry name" value="Clp_N"/>
    <property type="match status" value="1"/>
</dbReference>
<dbReference type="CDD" id="cd00009">
    <property type="entry name" value="AAA"/>
    <property type="match status" value="1"/>
</dbReference>
<dbReference type="PROSITE" id="PS51903">
    <property type="entry name" value="CLP_R"/>
    <property type="match status" value="1"/>
</dbReference>
<dbReference type="CDD" id="cd19499">
    <property type="entry name" value="RecA-like_ClpB_Hsp104-like"/>
    <property type="match status" value="1"/>
</dbReference>
<dbReference type="SUPFAM" id="SSF52540">
    <property type="entry name" value="P-loop containing nucleoside triphosphate hydrolases"/>
    <property type="match status" value="2"/>
</dbReference>
<gene>
    <name evidence="2" type="primary">clpA</name>
    <name evidence="2" type="ORF">DN745_11540</name>
</gene>
<dbReference type="InterPro" id="IPR050130">
    <property type="entry name" value="ClpA_ClpB"/>
</dbReference>
<dbReference type="KEGG" id="bsed:DN745_11540"/>
<dbReference type="GO" id="GO:0005737">
    <property type="term" value="C:cytoplasm"/>
    <property type="evidence" value="ECO:0007669"/>
    <property type="project" value="TreeGrafter"/>
</dbReference>
<evidence type="ECO:0000313" key="2">
    <source>
        <dbReference type="EMBL" id="AWV89937.1"/>
    </source>
</evidence>
<keyword evidence="2" id="KW-0378">Hydrolase</keyword>
<dbReference type="InterPro" id="IPR041546">
    <property type="entry name" value="ClpA/ClpB_AAA_lid"/>
</dbReference>
<dbReference type="InterPro" id="IPR027417">
    <property type="entry name" value="P-loop_NTPase"/>
</dbReference>
<protein>
    <submittedName>
        <fullName evidence="2">ATP-dependent Clp protease ATP-binding subunit ClpA</fullName>
    </submittedName>
</protein>
<dbReference type="InterPro" id="IPR003959">
    <property type="entry name" value="ATPase_AAA_core"/>
</dbReference>
<organism evidence="2 3">
    <name type="scientific">Bradymonas sediminis</name>
    <dbReference type="NCBI Taxonomy" id="1548548"/>
    <lineage>
        <taxon>Bacteria</taxon>
        <taxon>Deltaproteobacteria</taxon>
        <taxon>Bradymonadales</taxon>
        <taxon>Bradymonadaceae</taxon>
        <taxon>Bradymonas</taxon>
    </lineage>
</organism>
<dbReference type="InterPro" id="IPR013461">
    <property type="entry name" value="ClpA"/>
</dbReference>
<dbReference type="FunFam" id="3.40.50.300:FF:000025">
    <property type="entry name" value="ATP-dependent Clp protease subunit"/>
    <property type="match status" value="1"/>
</dbReference>
<dbReference type="GO" id="GO:0016887">
    <property type="term" value="F:ATP hydrolysis activity"/>
    <property type="evidence" value="ECO:0007669"/>
    <property type="project" value="InterPro"/>
</dbReference>
<dbReference type="InterPro" id="IPR036628">
    <property type="entry name" value="Clp_N_dom_sf"/>
</dbReference>
<dbReference type="InterPro" id="IPR004176">
    <property type="entry name" value="Clp_R_N"/>
</dbReference>
<proteinExistence type="predicted"/>
<dbReference type="EMBL" id="CP030032">
    <property type="protein sequence ID" value="AWV89937.1"/>
    <property type="molecule type" value="Genomic_DNA"/>
</dbReference>
<dbReference type="Pfam" id="PF07724">
    <property type="entry name" value="AAA_2"/>
    <property type="match status" value="1"/>
</dbReference>
<dbReference type="NCBIfam" id="TIGR02639">
    <property type="entry name" value="ClpA"/>
    <property type="match status" value="1"/>
</dbReference>
<dbReference type="AlphaFoldDB" id="A0A2Z4FLQ2"/>
<dbReference type="GO" id="GO:0034605">
    <property type="term" value="P:cellular response to heat"/>
    <property type="evidence" value="ECO:0007669"/>
    <property type="project" value="TreeGrafter"/>
</dbReference>
<keyword evidence="2" id="KW-0067">ATP-binding</keyword>
<dbReference type="InterPro" id="IPR019489">
    <property type="entry name" value="Clp_ATPase_C"/>
</dbReference>
<name>A0A2Z4FLQ2_9DELT</name>
<dbReference type="InterPro" id="IPR018368">
    <property type="entry name" value="ClpA/B_CS1"/>
</dbReference>
<dbReference type="PANTHER" id="PTHR11638:SF111">
    <property type="entry name" value="ATP-DEPENDENT CLP PROTEASE ATP-BINDING SUBUNIT CLPA"/>
    <property type="match status" value="1"/>
</dbReference>
<dbReference type="Proteomes" id="UP000249799">
    <property type="component" value="Chromosome"/>
</dbReference>
<dbReference type="PROSITE" id="PS00870">
    <property type="entry name" value="CLPAB_1"/>
    <property type="match status" value="1"/>
</dbReference>
<dbReference type="GO" id="GO:0005524">
    <property type="term" value="F:ATP binding"/>
    <property type="evidence" value="ECO:0007669"/>
    <property type="project" value="UniProtKB-KW"/>
</dbReference>
<dbReference type="PANTHER" id="PTHR11638">
    <property type="entry name" value="ATP-DEPENDENT CLP PROTEASE"/>
    <property type="match status" value="1"/>
</dbReference>
<dbReference type="Pfam" id="PF10431">
    <property type="entry name" value="ClpB_D2-small"/>
    <property type="match status" value="1"/>
</dbReference>
<reference evidence="2 3" key="1">
    <citation type="submission" date="2018-06" db="EMBL/GenBank/DDBJ databases">
        <title>Lujinxingia sediminis gen. nov. sp. nov., a new facultative anaerobic member of the class Deltaproteobacteria, and proposal of Lujinxingaceae fam. nov.</title>
        <authorList>
            <person name="Guo L.-Y."/>
            <person name="Li C.-M."/>
            <person name="Wang S."/>
            <person name="Du Z.-J."/>
        </authorList>
    </citation>
    <scope>NUCLEOTIDE SEQUENCE [LARGE SCALE GENOMIC DNA]</scope>
    <source>
        <strain evidence="2 3">FA350</strain>
    </source>
</reference>
<evidence type="ECO:0000313" key="3">
    <source>
        <dbReference type="Proteomes" id="UP000249799"/>
    </source>
</evidence>
<dbReference type="InterPro" id="IPR003593">
    <property type="entry name" value="AAA+_ATPase"/>
</dbReference>
<dbReference type="SUPFAM" id="SSF81923">
    <property type="entry name" value="Double Clp-N motif"/>
    <property type="match status" value="1"/>
</dbReference>
<dbReference type="InterPro" id="IPR001270">
    <property type="entry name" value="ClpA/B"/>
</dbReference>
<dbReference type="SMART" id="SM00382">
    <property type="entry name" value="AAA"/>
    <property type="match status" value="2"/>
</dbReference>
<dbReference type="Pfam" id="PF17871">
    <property type="entry name" value="AAA_lid_9"/>
    <property type="match status" value="1"/>
</dbReference>
<dbReference type="Gene3D" id="1.10.8.60">
    <property type="match status" value="2"/>
</dbReference>
<dbReference type="GO" id="GO:0043335">
    <property type="term" value="P:protein unfolding"/>
    <property type="evidence" value="ECO:0007669"/>
    <property type="project" value="InterPro"/>
</dbReference>
<dbReference type="GO" id="GO:0008233">
    <property type="term" value="F:peptidase activity"/>
    <property type="evidence" value="ECO:0007669"/>
    <property type="project" value="UniProtKB-KW"/>
</dbReference>